<keyword evidence="2" id="KW-1185">Reference proteome</keyword>
<evidence type="ECO:0000313" key="2">
    <source>
        <dbReference type="Proteomes" id="UP000836387"/>
    </source>
</evidence>
<dbReference type="Proteomes" id="UP000836387">
    <property type="component" value="Unassembled WGS sequence"/>
</dbReference>
<organism evidence="1 2">
    <name type="scientific">Clonostachys rosea f. rosea IK726</name>
    <dbReference type="NCBI Taxonomy" id="1349383"/>
    <lineage>
        <taxon>Eukaryota</taxon>
        <taxon>Fungi</taxon>
        <taxon>Dikarya</taxon>
        <taxon>Ascomycota</taxon>
        <taxon>Pezizomycotina</taxon>
        <taxon>Sordariomycetes</taxon>
        <taxon>Hypocreomycetidae</taxon>
        <taxon>Hypocreales</taxon>
        <taxon>Bionectriaceae</taxon>
        <taxon>Clonostachys</taxon>
    </lineage>
</organism>
<evidence type="ECO:0000313" key="1">
    <source>
        <dbReference type="EMBL" id="CAG9950226.1"/>
    </source>
</evidence>
<dbReference type="EMBL" id="CADEHS020000159">
    <property type="protein sequence ID" value="CAG9950226.1"/>
    <property type="molecule type" value="Genomic_DNA"/>
</dbReference>
<reference evidence="1" key="1">
    <citation type="submission" date="2020-04" db="EMBL/GenBank/DDBJ databases">
        <authorList>
            <person name="Broberg M."/>
        </authorList>
    </citation>
    <scope>NUCLEOTIDE SEQUENCE</scope>
</reference>
<accession>A0ACA9UAH5</accession>
<proteinExistence type="predicted"/>
<gene>
    <name evidence="1" type="ORF">CRV2_00017859</name>
</gene>
<name>A0ACA9UAH5_BIOOC</name>
<protein>
    <submittedName>
        <fullName evidence="1">Uncharacterized protein</fullName>
    </submittedName>
</protein>
<sequence length="79" mass="8609">MAQDIGNLGHQAEVLDAAMVSFLNEPFDFGSINWGTVEWDSSDLSDLMINAGIVQVFNSIETDAPRFRVELNGSSCDKA</sequence>
<reference evidence="1" key="2">
    <citation type="submission" date="2021-10" db="EMBL/GenBank/DDBJ databases">
        <authorList>
            <person name="Piombo E."/>
        </authorList>
    </citation>
    <scope>NUCLEOTIDE SEQUENCE</scope>
</reference>
<comment type="caution">
    <text evidence="1">The sequence shown here is derived from an EMBL/GenBank/DDBJ whole genome shotgun (WGS) entry which is preliminary data.</text>
</comment>